<dbReference type="Proteomes" id="UP001501725">
    <property type="component" value="Unassembled WGS sequence"/>
</dbReference>
<keyword evidence="1" id="KW-0812">Transmembrane</keyword>
<keyword evidence="3" id="KW-1185">Reference proteome</keyword>
<protein>
    <submittedName>
        <fullName evidence="2">Uncharacterized protein</fullName>
    </submittedName>
</protein>
<reference evidence="3" key="1">
    <citation type="journal article" date="2019" name="Int. J. Syst. Evol. Microbiol.">
        <title>The Global Catalogue of Microorganisms (GCM) 10K type strain sequencing project: providing services to taxonomists for standard genome sequencing and annotation.</title>
        <authorList>
            <consortium name="The Broad Institute Genomics Platform"/>
            <consortium name="The Broad Institute Genome Sequencing Center for Infectious Disease"/>
            <person name="Wu L."/>
            <person name="Ma J."/>
        </authorList>
    </citation>
    <scope>NUCLEOTIDE SEQUENCE [LARGE SCALE GENOMIC DNA]</scope>
    <source>
        <strain evidence="3">JCM 17919</strain>
    </source>
</reference>
<sequence length="60" mass="6624">MRKALILAGYIGLTLTALPAFLVFAGRLSFDQYKALMIGGAVLWFSTAPFFIDKKTKSPR</sequence>
<evidence type="ECO:0000313" key="2">
    <source>
        <dbReference type="EMBL" id="GAA4335108.1"/>
    </source>
</evidence>
<accession>A0ABP8H6N7</accession>
<comment type="caution">
    <text evidence="2">The sequence shown here is derived from an EMBL/GenBank/DDBJ whole genome shotgun (WGS) entry which is preliminary data.</text>
</comment>
<name>A0ABP8H6N7_9BACT</name>
<keyword evidence="1" id="KW-1133">Transmembrane helix</keyword>
<keyword evidence="1" id="KW-0472">Membrane</keyword>
<evidence type="ECO:0000313" key="3">
    <source>
        <dbReference type="Proteomes" id="UP001501725"/>
    </source>
</evidence>
<organism evidence="2 3">
    <name type="scientific">Flaviaesturariibacter amylovorans</name>
    <dbReference type="NCBI Taxonomy" id="1084520"/>
    <lineage>
        <taxon>Bacteria</taxon>
        <taxon>Pseudomonadati</taxon>
        <taxon>Bacteroidota</taxon>
        <taxon>Chitinophagia</taxon>
        <taxon>Chitinophagales</taxon>
        <taxon>Chitinophagaceae</taxon>
        <taxon>Flaviaestuariibacter</taxon>
    </lineage>
</organism>
<dbReference type="EMBL" id="BAABGY010000008">
    <property type="protein sequence ID" value="GAA4335108.1"/>
    <property type="molecule type" value="Genomic_DNA"/>
</dbReference>
<proteinExistence type="predicted"/>
<feature type="transmembrane region" description="Helical" evidence="1">
    <location>
        <begin position="35"/>
        <end position="52"/>
    </location>
</feature>
<gene>
    <name evidence="2" type="ORF">GCM10023184_29680</name>
</gene>
<dbReference type="RefSeq" id="WP_345256534.1">
    <property type="nucleotide sequence ID" value="NZ_BAABGY010000008.1"/>
</dbReference>
<evidence type="ECO:0000256" key="1">
    <source>
        <dbReference type="SAM" id="Phobius"/>
    </source>
</evidence>